<dbReference type="SMART" id="SM00327">
    <property type="entry name" value="VWA"/>
    <property type="match status" value="1"/>
</dbReference>
<feature type="region of interest" description="Disordered" evidence="1">
    <location>
        <begin position="452"/>
        <end position="493"/>
    </location>
</feature>
<evidence type="ECO:0000259" key="4">
    <source>
        <dbReference type="PROSITE" id="PS50234"/>
    </source>
</evidence>
<feature type="signal peptide" evidence="2">
    <location>
        <begin position="1"/>
        <end position="20"/>
    </location>
</feature>
<reference evidence="5" key="1">
    <citation type="submission" date="2021-01" db="UniProtKB">
        <authorList>
            <consortium name="EnsemblMetazoa"/>
        </authorList>
    </citation>
    <scope>IDENTIFICATION</scope>
</reference>
<dbReference type="InterPro" id="IPR050525">
    <property type="entry name" value="ECM_Assembly_Org"/>
</dbReference>
<feature type="domain" description="FAS1" evidence="3">
    <location>
        <begin position="628"/>
        <end position="758"/>
    </location>
</feature>
<dbReference type="AlphaFoldDB" id="A0A7M6DN30"/>
<dbReference type="SUPFAM" id="SSF53300">
    <property type="entry name" value="vWA-like"/>
    <property type="match status" value="2"/>
</dbReference>
<feature type="chain" id="PRO_5029877863" evidence="2">
    <location>
        <begin position="21"/>
        <end position="935"/>
    </location>
</feature>
<dbReference type="CDD" id="cd01450">
    <property type="entry name" value="vWFA_subfamily_ECM"/>
    <property type="match status" value="1"/>
</dbReference>
<evidence type="ECO:0000313" key="6">
    <source>
        <dbReference type="Proteomes" id="UP000594262"/>
    </source>
</evidence>
<dbReference type="SUPFAM" id="SSF82153">
    <property type="entry name" value="FAS1 domain"/>
    <property type="match status" value="1"/>
</dbReference>
<dbReference type="PROSITE" id="PS50213">
    <property type="entry name" value="FAS1"/>
    <property type="match status" value="1"/>
</dbReference>
<dbReference type="InterPro" id="IPR036378">
    <property type="entry name" value="FAS1_dom_sf"/>
</dbReference>
<dbReference type="PANTHER" id="PTHR24020">
    <property type="entry name" value="COLLAGEN ALPHA"/>
    <property type="match status" value="1"/>
</dbReference>
<evidence type="ECO:0000313" key="5">
    <source>
        <dbReference type="EnsemblMetazoa" id="CLYHEMP017180.1"/>
    </source>
</evidence>
<feature type="compositionally biased region" description="Low complexity" evidence="1">
    <location>
        <begin position="452"/>
        <end position="481"/>
    </location>
</feature>
<evidence type="ECO:0000256" key="2">
    <source>
        <dbReference type="SAM" id="SignalP"/>
    </source>
</evidence>
<dbReference type="GeneID" id="136815869"/>
<name>A0A7M6DN30_9CNID</name>
<dbReference type="EnsemblMetazoa" id="CLYHEMT017180.1">
    <property type="protein sequence ID" value="CLYHEMP017180.1"/>
    <property type="gene ID" value="CLYHEMG017180"/>
</dbReference>
<dbReference type="Proteomes" id="UP000594262">
    <property type="component" value="Unplaced"/>
</dbReference>
<dbReference type="OrthoDB" id="5987692at2759"/>
<dbReference type="InterPro" id="IPR036465">
    <property type="entry name" value="vWFA_dom_sf"/>
</dbReference>
<proteinExistence type="predicted"/>
<accession>A0A7M6DN30</accession>
<dbReference type="PANTHER" id="PTHR24020:SF20">
    <property type="entry name" value="PH DOMAIN-CONTAINING PROTEIN"/>
    <property type="match status" value="1"/>
</dbReference>
<evidence type="ECO:0000259" key="3">
    <source>
        <dbReference type="PROSITE" id="PS50213"/>
    </source>
</evidence>
<organism evidence="5 6">
    <name type="scientific">Clytia hemisphaerica</name>
    <dbReference type="NCBI Taxonomy" id="252671"/>
    <lineage>
        <taxon>Eukaryota</taxon>
        <taxon>Metazoa</taxon>
        <taxon>Cnidaria</taxon>
        <taxon>Hydrozoa</taxon>
        <taxon>Hydroidolina</taxon>
        <taxon>Leptothecata</taxon>
        <taxon>Obeliida</taxon>
        <taxon>Clytiidae</taxon>
        <taxon>Clytia</taxon>
    </lineage>
</organism>
<feature type="domain" description="VWFA" evidence="4">
    <location>
        <begin position="249"/>
        <end position="434"/>
    </location>
</feature>
<dbReference type="InterPro" id="IPR002035">
    <property type="entry name" value="VWF_A"/>
</dbReference>
<dbReference type="Pfam" id="PF00092">
    <property type="entry name" value="VWA"/>
    <property type="match status" value="2"/>
</dbReference>
<feature type="domain" description="VWFA" evidence="4">
    <location>
        <begin position="31"/>
        <end position="250"/>
    </location>
</feature>
<dbReference type="Gene3D" id="3.40.50.410">
    <property type="entry name" value="von Willebrand factor, type A domain"/>
    <property type="match status" value="2"/>
</dbReference>
<dbReference type="PROSITE" id="PS50234">
    <property type="entry name" value="VWFA"/>
    <property type="match status" value="2"/>
</dbReference>
<dbReference type="InterPro" id="IPR000782">
    <property type="entry name" value="FAS1_domain"/>
</dbReference>
<keyword evidence="2" id="KW-0732">Signal</keyword>
<evidence type="ECO:0000256" key="1">
    <source>
        <dbReference type="SAM" id="MobiDB-lite"/>
    </source>
</evidence>
<keyword evidence="6" id="KW-1185">Reference proteome</keyword>
<dbReference type="RefSeq" id="XP_066928415.1">
    <property type="nucleotide sequence ID" value="XM_067072314.1"/>
</dbReference>
<protein>
    <submittedName>
        <fullName evidence="5">Uncharacterized protein</fullName>
    </submittedName>
</protein>
<sequence length="935" mass="104888">MTKTIVFTLLMLFVFQVIEASSDDCPDGIRDIAIVFETPRARAMSEVEDLKRLYVSLHKNDTASLKCIHYSLVVADDIIDIIQSLDCQSKRCFDQSLEALDKVTEKLSNDVAQDGDEYKRNFIKSIQDINTTIFSENAGGRPQAEKTVLLLLTQGKHEDHSITKVASKLLNDPKFHVLAVGIGKKARNEELIGAAKYPNRILSVNTIRELFPGKPGYDIIYRLLENPSYDRFAVQNIPKQLDECDFVADVGFLIDASNSIREDYLSELQFVKLVTASYGISKEGSHAGAVIYSDFGRFSTASIKFTDHFSTPSFLKSVEKVEHFGFRTRIDLAFLVAQDQLFTVKGGMRPGKQVKKIIYLITDGEQNPKRSGNRILDPVAASQKFYDDGVIIFAIGVGPLVNKDELERITRDPSRVFLANHPNELAGIDFVYKLASTSCKDAVPFKPTTTMTTTTTPTTSTTTTATTTTTTTTTEETTTMSLPPPPAIKESTPCPTKAKPKCQGVGTCGECCPGQQIYLNLFFPGGNGKNYVMQGTQQLARTKDGKATIVLENDEAANNNGGSVVNGDYDKTKIMNLIRSKLPNGNEVLFNSIEEIISSYHQSKNGDEGDSNIPVNRRNRRDIGLEKHQQNMMSLAEKLGCKEFMHDLQKYGIFDNLHEVQRIMKTKITVLCPVDQQYKAFKKTNKAEDRKAIVQILLDHVVRRMGTNGNLLHSISTRSKIIIQKHFENKAEMVNNAKIIVSIKLPQSLELTIIDSMIDTPIQSVMDVLRSTPSLSTMYEIIKGSHLKKILKGAQRPTEICFHKKLCIGISKDLANHFQELASFKQFTFQFLENDIFKTPKIMPKHYRKKFMTSSKARNTFVEQHVFLGIHDNEKLTNESKERMLGLTMNSKHPIVEFLQSEGGRHVTRNGAHAFRIRKMIRVKEGLVQILSPLD</sequence>
<dbReference type="Pfam" id="PF02469">
    <property type="entry name" value="Fasciclin"/>
    <property type="match status" value="1"/>
</dbReference>